<dbReference type="EMBL" id="CP133218">
    <property type="protein sequence ID" value="WML90864.1"/>
    <property type="molecule type" value="Genomic_DNA"/>
</dbReference>
<accession>A0ABY9MQD5</accession>
<dbReference type="Proteomes" id="UP001236657">
    <property type="component" value="Chromosome"/>
</dbReference>
<protein>
    <submittedName>
        <fullName evidence="1">Uncharacterized protein</fullName>
    </submittedName>
</protein>
<sequence length="86" mass="9522">MNDSTDALYQMANQLGEVASAINNNPHDQGFSLHDEIILRVIGGLCSREDFCNITPSYIADYALDVANAVQRKQAQKRVNSKLDSH</sequence>
<evidence type="ECO:0000313" key="2">
    <source>
        <dbReference type="Proteomes" id="UP001236657"/>
    </source>
</evidence>
<reference evidence="1 2" key="1">
    <citation type="submission" date="2023-08" db="EMBL/GenBank/DDBJ databases">
        <title>New molecular markers tilS and rpoB for phylogenetic and monitoring studies of the genus Thiothrix biodiversity.</title>
        <authorList>
            <person name="Ravin N.V."/>
            <person name="Smolyakov D."/>
            <person name="Markov N.D."/>
            <person name="Beletsky A.V."/>
            <person name="Mardanov A.V."/>
            <person name="Rudenko T.S."/>
            <person name="Grabovich M.Y."/>
        </authorList>
    </citation>
    <scope>NUCLEOTIDE SEQUENCE [LARGE SCALE GENOMIC DNA]</scope>
    <source>
        <strain evidence="1 2">MK1</strain>
    </source>
</reference>
<keyword evidence="2" id="KW-1185">Reference proteome</keyword>
<name>A0ABY9MQD5_9GAMM</name>
<dbReference type="RefSeq" id="WP_308895453.1">
    <property type="nucleotide sequence ID" value="NZ_CP133218.1"/>
</dbReference>
<evidence type="ECO:0000313" key="1">
    <source>
        <dbReference type="EMBL" id="WML90864.1"/>
    </source>
</evidence>
<organism evidence="1 2">
    <name type="scientific">Thiothrix lacustris</name>
    <dbReference type="NCBI Taxonomy" id="525917"/>
    <lineage>
        <taxon>Bacteria</taxon>
        <taxon>Pseudomonadati</taxon>
        <taxon>Pseudomonadota</taxon>
        <taxon>Gammaproteobacteria</taxon>
        <taxon>Thiotrichales</taxon>
        <taxon>Thiotrichaceae</taxon>
        <taxon>Thiothrix</taxon>
    </lineage>
</organism>
<gene>
    <name evidence="1" type="ORF">RCF98_00580</name>
</gene>
<proteinExistence type="predicted"/>